<keyword evidence="2" id="KW-1185">Reference proteome</keyword>
<dbReference type="InterPro" id="IPR011333">
    <property type="entry name" value="SKP1/BTB/POZ_sf"/>
</dbReference>
<evidence type="ECO:0000313" key="2">
    <source>
        <dbReference type="Proteomes" id="UP001176521"/>
    </source>
</evidence>
<dbReference type="PANTHER" id="PTHR13384:SF16">
    <property type="entry name" value="GROWTH REGULATION PROTEIN"/>
    <property type="match status" value="1"/>
</dbReference>
<dbReference type="GO" id="GO:0005634">
    <property type="term" value="C:nucleus"/>
    <property type="evidence" value="ECO:0007669"/>
    <property type="project" value="TreeGrafter"/>
</dbReference>
<dbReference type="GO" id="GO:0003723">
    <property type="term" value="F:RNA binding"/>
    <property type="evidence" value="ECO:0007669"/>
    <property type="project" value="TreeGrafter"/>
</dbReference>
<comment type="caution">
    <text evidence="1">The sequence shown here is derived from an EMBL/GenBank/DDBJ whole genome shotgun (WGS) entry which is preliminary data.</text>
</comment>
<name>A0AAN6GCZ2_9BASI</name>
<dbReference type="AlphaFoldDB" id="A0AAN6GCZ2"/>
<accession>A0AAN6GCZ2</accession>
<evidence type="ECO:0000313" key="1">
    <source>
        <dbReference type="EMBL" id="KAK0526801.1"/>
    </source>
</evidence>
<proteinExistence type="predicted"/>
<gene>
    <name evidence="1" type="ORF">OC842_005071</name>
</gene>
<dbReference type="EMBL" id="JAPDMQ010000338">
    <property type="protein sequence ID" value="KAK0526801.1"/>
    <property type="molecule type" value="Genomic_DNA"/>
</dbReference>
<reference evidence="1" key="1">
    <citation type="journal article" date="2023" name="PhytoFront">
        <title>Draft Genome Resources of Seven Strains of Tilletia horrida, Causal Agent of Kernel Smut of Rice.</title>
        <authorList>
            <person name="Khanal S."/>
            <person name="Antony Babu S."/>
            <person name="Zhou X.G."/>
        </authorList>
    </citation>
    <scope>NUCLEOTIDE SEQUENCE</scope>
    <source>
        <strain evidence="1">TX3</strain>
    </source>
</reference>
<organism evidence="1 2">
    <name type="scientific">Tilletia horrida</name>
    <dbReference type="NCBI Taxonomy" id="155126"/>
    <lineage>
        <taxon>Eukaryota</taxon>
        <taxon>Fungi</taxon>
        <taxon>Dikarya</taxon>
        <taxon>Basidiomycota</taxon>
        <taxon>Ustilaginomycotina</taxon>
        <taxon>Exobasidiomycetes</taxon>
        <taxon>Tilletiales</taxon>
        <taxon>Tilletiaceae</taxon>
        <taxon>Tilletia</taxon>
    </lineage>
</organism>
<dbReference type="PANTHER" id="PTHR13384">
    <property type="entry name" value="G PATCH DOMAIN-CONTAINING PROTEIN 1"/>
    <property type="match status" value="1"/>
</dbReference>
<protein>
    <submittedName>
        <fullName evidence="1">Uncharacterized protein</fullName>
    </submittedName>
</protein>
<dbReference type="Proteomes" id="UP001176521">
    <property type="component" value="Unassembled WGS sequence"/>
</dbReference>
<sequence length="425" mass="46442">MDDSTASASMPFERLHLDLRGTRFTIERDDLMNLPESVLLCLFPNGLALNNSSHNRHLGYSSADEDEDEEDEEEDVYIVDFDPACLSYVLAFFKAAQDAFYGTPSHPGKFRGGALAANRLSLYLQSQNAAAASEFGGVDAFGAQSGWANQNHLLTKQAVIVLREELEYFAIPPRKAALDAAEAQTVEAGQEARRPAETDAEEHILASEALGRLKRDAGKALLERRQIFTALQRNVNKENNMAEQHLIDMLCMSGFEPDDTWGFRAVEPSRCSLTSISLVLLKTGITHSPEPADALAEHKEDEEEEDHRDGGMILADMQIDQNQLNTAQKLLLFWRKPARKCWWDGVDVVVPLPQSVSSSDAAAPAPAPAAAGDANSDAVAAAAAAQADPTMAGISEAEIELLASGRGRKVRVWARRVWTLELSLI</sequence>
<dbReference type="SUPFAM" id="SSF54695">
    <property type="entry name" value="POZ domain"/>
    <property type="match status" value="1"/>
</dbReference>